<feature type="domain" description="AAA+ ATPase" evidence="9">
    <location>
        <begin position="73"/>
        <end position="215"/>
    </location>
</feature>
<keyword evidence="5" id="KW-0862">Zinc</keyword>
<evidence type="ECO:0000313" key="10">
    <source>
        <dbReference type="EMBL" id="SVD08720.1"/>
    </source>
</evidence>
<feature type="non-terminal residue" evidence="10">
    <location>
        <position position="248"/>
    </location>
</feature>
<dbReference type="GO" id="GO:0009360">
    <property type="term" value="C:DNA polymerase III complex"/>
    <property type="evidence" value="ECO:0007669"/>
    <property type="project" value="InterPro"/>
</dbReference>
<dbReference type="FunFam" id="3.40.50.300:FF:000014">
    <property type="entry name" value="DNA polymerase III subunit gamma/tau"/>
    <property type="match status" value="1"/>
</dbReference>
<evidence type="ECO:0000256" key="7">
    <source>
        <dbReference type="ARBA" id="ARBA00022932"/>
    </source>
</evidence>
<dbReference type="PANTHER" id="PTHR11669:SF0">
    <property type="entry name" value="PROTEIN STICHEL-LIKE 2"/>
    <property type="match status" value="1"/>
</dbReference>
<accession>A0A382SFI9</accession>
<evidence type="ECO:0000256" key="5">
    <source>
        <dbReference type="ARBA" id="ARBA00022833"/>
    </source>
</evidence>
<reference evidence="10" key="1">
    <citation type="submission" date="2018-05" db="EMBL/GenBank/DDBJ databases">
        <authorList>
            <person name="Lanie J.A."/>
            <person name="Ng W.-L."/>
            <person name="Kazmierczak K.M."/>
            <person name="Andrzejewski T.M."/>
            <person name="Davidsen T.M."/>
            <person name="Wayne K.J."/>
            <person name="Tettelin H."/>
            <person name="Glass J.I."/>
            <person name="Rusch D."/>
            <person name="Podicherti R."/>
            <person name="Tsui H.-C.T."/>
            <person name="Winkler M.E."/>
        </authorList>
    </citation>
    <scope>NUCLEOTIDE SEQUENCE</scope>
</reference>
<dbReference type="InterPro" id="IPR003593">
    <property type="entry name" value="AAA+_ATPase"/>
</dbReference>
<dbReference type="Pfam" id="PF13177">
    <property type="entry name" value="DNA_pol3_delta2"/>
    <property type="match status" value="1"/>
</dbReference>
<dbReference type="GO" id="GO:0005524">
    <property type="term" value="F:ATP binding"/>
    <property type="evidence" value="ECO:0007669"/>
    <property type="project" value="UniProtKB-KW"/>
</dbReference>
<evidence type="ECO:0000259" key="9">
    <source>
        <dbReference type="SMART" id="SM00382"/>
    </source>
</evidence>
<comment type="catalytic activity">
    <reaction evidence="8">
        <text>DNA(n) + a 2'-deoxyribonucleoside 5'-triphosphate = DNA(n+1) + diphosphate</text>
        <dbReference type="Rhea" id="RHEA:22508"/>
        <dbReference type="Rhea" id="RHEA-COMP:17339"/>
        <dbReference type="Rhea" id="RHEA-COMP:17340"/>
        <dbReference type="ChEBI" id="CHEBI:33019"/>
        <dbReference type="ChEBI" id="CHEBI:61560"/>
        <dbReference type="ChEBI" id="CHEBI:173112"/>
        <dbReference type="EC" id="2.7.7.7"/>
    </reaction>
</comment>
<dbReference type="Gene3D" id="3.40.50.300">
    <property type="entry name" value="P-loop containing nucleotide triphosphate hydrolases"/>
    <property type="match status" value="1"/>
</dbReference>
<keyword evidence="3" id="KW-0479">Metal-binding</keyword>
<evidence type="ECO:0000256" key="3">
    <source>
        <dbReference type="ARBA" id="ARBA00022723"/>
    </source>
</evidence>
<evidence type="ECO:0000256" key="6">
    <source>
        <dbReference type="ARBA" id="ARBA00022840"/>
    </source>
</evidence>
<proteinExistence type="inferred from homology"/>
<keyword evidence="7" id="KW-0239">DNA-directed DNA polymerase</keyword>
<organism evidence="10">
    <name type="scientific">marine metagenome</name>
    <dbReference type="NCBI Taxonomy" id="408172"/>
    <lineage>
        <taxon>unclassified sequences</taxon>
        <taxon>metagenomes</taxon>
        <taxon>ecological metagenomes</taxon>
    </lineage>
</organism>
<evidence type="ECO:0000256" key="8">
    <source>
        <dbReference type="ARBA" id="ARBA00049244"/>
    </source>
</evidence>
<dbReference type="InterPro" id="IPR001270">
    <property type="entry name" value="ClpA/B"/>
</dbReference>
<comment type="similarity">
    <text evidence="1">Belongs to the DnaX/STICHEL family.</text>
</comment>
<dbReference type="InterPro" id="IPR012763">
    <property type="entry name" value="DNA_pol_III_sug/sutau_N"/>
</dbReference>
<evidence type="ECO:0000256" key="2">
    <source>
        <dbReference type="ARBA" id="ARBA00012417"/>
    </source>
</evidence>
<dbReference type="GO" id="GO:0046872">
    <property type="term" value="F:metal ion binding"/>
    <property type="evidence" value="ECO:0007669"/>
    <property type="project" value="UniProtKB-KW"/>
</dbReference>
<keyword evidence="7" id="KW-0548">Nucleotidyltransferase</keyword>
<keyword evidence="4" id="KW-0547">Nucleotide-binding</keyword>
<dbReference type="GO" id="GO:0003887">
    <property type="term" value="F:DNA-directed DNA polymerase activity"/>
    <property type="evidence" value="ECO:0007669"/>
    <property type="project" value="UniProtKB-KW"/>
</dbReference>
<dbReference type="Gene3D" id="1.10.8.60">
    <property type="match status" value="1"/>
</dbReference>
<dbReference type="EMBL" id="UINC01128759">
    <property type="protein sequence ID" value="SVD08720.1"/>
    <property type="molecule type" value="Genomic_DNA"/>
</dbReference>
<dbReference type="PANTHER" id="PTHR11669">
    <property type="entry name" value="REPLICATION FACTOR C / DNA POLYMERASE III GAMMA-TAU SUBUNIT"/>
    <property type="match status" value="1"/>
</dbReference>
<dbReference type="CDD" id="cd00009">
    <property type="entry name" value="AAA"/>
    <property type="match status" value="1"/>
</dbReference>
<dbReference type="NCBIfam" id="TIGR02397">
    <property type="entry name" value="dnaX_nterm"/>
    <property type="match status" value="1"/>
</dbReference>
<dbReference type="AlphaFoldDB" id="A0A382SFI9"/>
<dbReference type="EC" id="2.7.7.7" evidence="2"/>
<dbReference type="SUPFAM" id="SSF52540">
    <property type="entry name" value="P-loop containing nucleoside triphosphate hydrolases"/>
    <property type="match status" value="1"/>
</dbReference>
<name>A0A382SFI9_9ZZZZ</name>
<dbReference type="GO" id="GO:0006261">
    <property type="term" value="P:DNA-templated DNA replication"/>
    <property type="evidence" value="ECO:0007669"/>
    <property type="project" value="TreeGrafter"/>
</dbReference>
<evidence type="ECO:0000256" key="4">
    <source>
        <dbReference type="ARBA" id="ARBA00022741"/>
    </source>
</evidence>
<gene>
    <name evidence="10" type="ORF">METZ01_LOCUS361574</name>
</gene>
<dbReference type="InterPro" id="IPR050238">
    <property type="entry name" value="DNA_Rep/Repair_Clamp_Loader"/>
</dbReference>
<sequence>MAKYPDSTGAGKFLPPSAWPGALRFSGSRRAVRLSPVSYQVIARKYRPQRFSDVVGQDHVSQTLANAISGERVAHAYLFCGPRGTGKTTLARIFAKCLNCTDGPKVDFPDDDSKCIEIAEGRSIDVLEIDGASNNGVEQVRELRETCVYAPASSKFKIYIIDEVHMLTTAAFNALLKTLEEPPAHVKFMFATTEPEKVLPTIMSRCQRFDLRRIPVNLIAGHLKYICGEEKVTIDEGALFAIARGAEG</sequence>
<dbReference type="InterPro" id="IPR027417">
    <property type="entry name" value="P-loop_NTPase"/>
</dbReference>
<protein>
    <recommendedName>
        <fullName evidence="2">DNA-directed DNA polymerase</fullName>
        <ecNumber evidence="2">2.7.7.7</ecNumber>
    </recommendedName>
</protein>
<keyword evidence="7" id="KW-0808">Transferase</keyword>
<evidence type="ECO:0000256" key="1">
    <source>
        <dbReference type="ARBA" id="ARBA00006360"/>
    </source>
</evidence>
<keyword evidence="6" id="KW-0067">ATP-binding</keyword>
<dbReference type="PRINTS" id="PR00300">
    <property type="entry name" value="CLPPROTEASEA"/>
</dbReference>
<dbReference type="SMART" id="SM00382">
    <property type="entry name" value="AAA"/>
    <property type="match status" value="1"/>
</dbReference>